<comment type="caution">
    <text evidence="1">The sequence shown here is derived from an EMBL/GenBank/DDBJ whole genome shotgun (WGS) entry which is preliminary data.</text>
</comment>
<dbReference type="GO" id="GO:0016787">
    <property type="term" value="F:hydrolase activity"/>
    <property type="evidence" value="ECO:0007669"/>
    <property type="project" value="UniProtKB-KW"/>
</dbReference>
<proteinExistence type="predicted"/>
<dbReference type="Proteomes" id="UP000679220">
    <property type="component" value="Unassembled WGS sequence"/>
</dbReference>
<sequence length="564" mass="64399">MKLKNKTDIESIMTLRRNWWIPVILFSLIASVDAQIIERERPAEWKSLVKGGRFMDRFLPIPTNGELTADTWGAGDVVPRYVDNGLEEDEYSYWGGNAIKDNMGVYHLFVCRWPESAEKGHMAWPDSEVVHAIGTNSLGPYTVQQIIGKGHNPELYKLNDGRYVIYVIRGYYISDSLNGPWEYKQFQFDRRDRNVHDGLSNLTFAKREDGSYLMVCRGGGVWISQTGLSPWNQVTQKSAYPSVEGRFEDPVIWKTNVQYHMIVNDWYGRIAYYLRSKDGIKWKVEPGEAYMPGITTYTDGVKENWFKYERIKMLQDEYGRATQAHFAVIDTIKWNDLANDNHSSKHICIPLTVGRLMTVLDNSKIHAQTKTIKVKIMAEEGFNPHTDIKLESLRLGASEKVNFGGGCKVIDSRIDGNDLILVFDAQGNGVTDDNFVIKLVGEMSKGQLLFAYARLPWVDYLEPALSARLPKVQNDNNQMSLSIEVQNFGQQSSCEAKLSVFEDTKNGIVELVSGSIKQIEPYEKILMNLPLDKKLEKGMRHLIVRITEHERTIEEITGEVFVNE</sequence>
<reference evidence="1" key="1">
    <citation type="journal article" date="2018" name="Int. J. Syst. Evol. Microbiol.">
        <title>Carboxylicivirga sediminis sp. nov., isolated from coastal sediment.</title>
        <authorList>
            <person name="Wang F.Q."/>
            <person name="Ren L.H."/>
            <person name="Zou R.J."/>
            <person name="Sun Y.Z."/>
            <person name="Liu X.J."/>
            <person name="Jiang F."/>
            <person name="Liu L.J."/>
        </authorList>
    </citation>
    <scope>NUCLEOTIDE SEQUENCE</scope>
    <source>
        <strain evidence="1">JR1</strain>
    </source>
</reference>
<dbReference type="InterPro" id="IPR023296">
    <property type="entry name" value="Glyco_hydro_beta-prop_sf"/>
</dbReference>
<dbReference type="AlphaFoldDB" id="A0A941F363"/>
<dbReference type="Gene3D" id="2.115.10.20">
    <property type="entry name" value="Glycosyl hydrolase domain, family 43"/>
    <property type="match status" value="1"/>
</dbReference>
<organism evidence="1 2">
    <name type="scientific">Carboxylicivirga sediminis</name>
    <dbReference type="NCBI Taxonomy" id="2006564"/>
    <lineage>
        <taxon>Bacteria</taxon>
        <taxon>Pseudomonadati</taxon>
        <taxon>Bacteroidota</taxon>
        <taxon>Bacteroidia</taxon>
        <taxon>Marinilabiliales</taxon>
        <taxon>Marinilabiliaceae</taxon>
        <taxon>Carboxylicivirga</taxon>
    </lineage>
</organism>
<reference evidence="1" key="2">
    <citation type="submission" date="2021-04" db="EMBL/GenBank/DDBJ databases">
        <authorList>
            <person name="Zhang T."/>
            <person name="Zhang Y."/>
            <person name="Lu D."/>
            <person name="Zuo D."/>
            <person name="Du Z."/>
        </authorList>
    </citation>
    <scope>NUCLEOTIDE SEQUENCE</scope>
    <source>
        <strain evidence="1">JR1</strain>
    </source>
</reference>
<keyword evidence="2" id="KW-1185">Reference proteome</keyword>
<accession>A0A941F363</accession>
<keyword evidence="1" id="KW-0378">Hydrolase</keyword>
<evidence type="ECO:0000313" key="2">
    <source>
        <dbReference type="Proteomes" id="UP000679220"/>
    </source>
</evidence>
<gene>
    <name evidence="1" type="ORF">KDU71_09990</name>
</gene>
<dbReference type="CDD" id="cd08994">
    <property type="entry name" value="GH43_62_32_68_117_130-like"/>
    <property type="match status" value="1"/>
</dbReference>
<dbReference type="EMBL" id="JAGTAR010000013">
    <property type="protein sequence ID" value="MBR8535886.1"/>
    <property type="molecule type" value="Genomic_DNA"/>
</dbReference>
<name>A0A941F363_9BACT</name>
<dbReference type="RefSeq" id="WP_212190340.1">
    <property type="nucleotide sequence ID" value="NZ_JAGTAR010000013.1"/>
</dbReference>
<protein>
    <submittedName>
        <fullName evidence="1">Glycoside hydrolase family protein</fullName>
    </submittedName>
</protein>
<dbReference type="SUPFAM" id="SSF75005">
    <property type="entry name" value="Arabinanase/levansucrase/invertase"/>
    <property type="match status" value="1"/>
</dbReference>
<evidence type="ECO:0000313" key="1">
    <source>
        <dbReference type="EMBL" id="MBR8535886.1"/>
    </source>
</evidence>